<dbReference type="EMBL" id="JAUYZG010000025">
    <property type="protein sequence ID" value="KAK2867542.1"/>
    <property type="molecule type" value="Genomic_DNA"/>
</dbReference>
<sequence>MDVCTLCTDMYQKRPRTEEVESGEDECSIGIHLEKMRTECSKKTLNIRLLQDCMARTRNERADYMKHHSTKDILSQYPALKIASVLLLEFESTLDANIEKNFLKNLSLVAHKVINECQRREVGVSQWLLLLGGGGDDTFELHSVQVELEAVEKQIRQLLERQAELRAALESSRTLGP</sequence>
<protein>
    <submittedName>
        <fullName evidence="2">Uncharacterized protein</fullName>
    </submittedName>
</protein>
<reference evidence="2" key="1">
    <citation type="submission" date="2023-08" db="EMBL/GenBank/DDBJ databases">
        <title>Chromosome-level Genome Assembly of mud carp (Cirrhinus molitorella).</title>
        <authorList>
            <person name="Liu H."/>
        </authorList>
    </citation>
    <scope>NUCLEOTIDE SEQUENCE</scope>
    <source>
        <strain evidence="2">Prfri</strain>
        <tissue evidence="2">Muscle</tissue>
    </source>
</reference>
<evidence type="ECO:0000313" key="3">
    <source>
        <dbReference type="Proteomes" id="UP001187343"/>
    </source>
</evidence>
<proteinExistence type="predicted"/>
<dbReference type="Proteomes" id="UP001187343">
    <property type="component" value="Unassembled WGS sequence"/>
</dbReference>
<evidence type="ECO:0000256" key="1">
    <source>
        <dbReference type="SAM" id="Coils"/>
    </source>
</evidence>
<keyword evidence="1" id="KW-0175">Coiled coil</keyword>
<feature type="coiled-coil region" evidence="1">
    <location>
        <begin position="141"/>
        <end position="168"/>
    </location>
</feature>
<gene>
    <name evidence="2" type="ORF">Q8A67_025659</name>
</gene>
<organism evidence="2 3">
    <name type="scientific">Cirrhinus molitorella</name>
    <name type="common">mud carp</name>
    <dbReference type="NCBI Taxonomy" id="172907"/>
    <lineage>
        <taxon>Eukaryota</taxon>
        <taxon>Metazoa</taxon>
        <taxon>Chordata</taxon>
        <taxon>Craniata</taxon>
        <taxon>Vertebrata</taxon>
        <taxon>Euteleostomi</taxon>
        <taxon>Actinopterygii</taxon>
        <taxon>Neopterygii</taxon>
        <taxon>Teleostei</taxon>
        <taxon>Ostariophysi</taxon>
        <taxon>Cypriniformes</taxon>
        <taxon>Cyprinidae</taxon>
        <taxon>Labeoninae</taxon>
        <taxon>Labeonini</taxon>
        <taxon>Cirrhinus</taxon>
    </lineage>
</organism>
<comment type="caution">
    <text evidence="2">The sequence shown here is derived from an EMBL/GenBank/DDBJ whole genome shotgun (WGS) entry which is preliminary data.</text>
</comment>
<keyword evidence="3" id="KW-1185">Reference proteome</keyword>
<name>A0AA88NUZ5_9TELE</name>
<accession>A0AA88NUZ5</accession>
<dbReference type="AlphaFoldDB" id="A0AA88NUZ5"/>
<evidence type="ECO:0000313" key="2">
    <source>
        <dbReference type="EMBL" id="KAK2867542.1"/>
    </source>
</evidence>